<dbReference type="EMBL" id="CP047156">
    <property type="protein sequence ID" value="QHC01662.1"/>
    <property type="molecule type" value="Genomic_DNA"/>
</dbReference>
<dbReference type="KEGG" id="eke:EK0264_16105"/>
<sequence>MSEIEDFNVCPCGGKHELACGEFLLGTYWLAQDTCDSVHRRALEFHMGECGPCRGEYSLERNIKALIGGRCGETAPDTLRESVQQRIRQMVTVEHTETVVSDGTAYFRSSSTTMRVQQRPEPPA</sequence>
<evidence type="ECO:0000313" key="2">
    <source>
        <dbReference type="Proteomes" id="UP000463857"/>
    </source>
</evidence>
<organism evidence="1 2">
    <name type="scientific">Epidermidibacterium keratini</name>
    <dbReference type="NCBI Taxonomy" id="1891644"/>
    <lineage>
        <taxon>Bacteria</taxon>
        <taxon>Bacillati</taxon>
        <taxon>Actinomycetota</taxon>
        <taxon>Actinomycetes</taxon>
        <taxon>Sporichthyales</taxon>
        <taxon>Sporichthyaceae</taxon>
        <taxon>Epidermidibacterium</taxon>
    </lineage>
</organism>
<dbReference type="InParanoid" id="A0A7L4YRG7"/>
<dbReference type="FunCoup" id="A0A7L4YRG7">
    <property type="interactions" value="2"/>
</dbReference>
<gene>
    <name evidence="1" type="ORF">EK0264_16105</name>
</gene>
<accession>A0A7L4YRG7</accession>
<dbReference type="OrthoDB" id="3267840at2"/>
<dbReference type="RefSeq" id="WP_159546797.1">
    <property type="nucleotide sequence ID" value="NZ_CP047156.1"/>
</dbReference>
<dbReference type="Proteomes" id="UP000463857">
    <property type="component" value="Chromosome"/>
</dbReference>
<reference evidence="1 2" key="1">
    <citation type="journal article" date="2018" name="Int. J. Syst. Evol. Microbiol.">
        <title>Epidermidibacterium keratini gen. nov., sp. nov., a member of the family Sporichthyaceae, isolated from keratin epidermis.</title>
        <authorList>
            <person name="Lee D.G."/>
            <person name="Trujillo M.E."/>
            <person name="Kang S."/>
            <person name="Nam J.J."/>
            <person name="Kim Y.J."/>
        </authorList>
    </citation>
    <scope>NUCLEOTIDE SEQUENCE [LARGE SCALE GENOMIC DNA]</scope>
    <source>
        <strain evidence="1 2">EPI-7</strain>
    </source>
</reference>
<evidence type="ECO:0000313" key="1">
    <source>
        <dbReference type="EMBL" id="QHC01662.1"/>
    </source>
</evidence>
<protein>
    <submittedName>
        <fullName evidence="1">Mycothiol system anti-sigma-R factor</fullName>
    </submittedName>
</protein>
<dbReference type="AlphaFoldDB" id="A0A7L4YRG7"/>
<proteinExistence type="predicted"/>
<keyword evidence="2" id="KW-1185">Reference proteome</keyword>
<name>A0A7L4YRG7_9ACTN</name>